<protein>
    <submittedName>
        <fullName evidence="2">Lipocalin</fullName>
    </submittedName>
</protein>
<sequence>MVAVLAIAGCARPADPVAAPVPLRNPTAPVASQADVTAARLQGDWIVVQGAGIAPGTVVRGTADGLTVQGVEYILTAPGRLSNADGRLWVHWLDIGDRTAAVGDPDGGRVWIMDREAGSSPDRLRAAREILDWYGYDLRRLAGLGNGMGS</sequence>
<organism evidence="2 3">
    <name type="scientific">Thalassococcus profundi</name>
    <dbReference type="NCBI Taxonomy" id="2282382"/>
    <lineage>
        <taxon>Bacteria</taxon>
        <taxon>Pseudomonadati</taxon>
        <taxon>Pseudomonadota</taxon>
        <taxon>Alphaproteobacteria</taxon>
        <taxon>Rhodobacterales</taxon>
        <taxon>Roseobacteraceae</taxon>
        <taxon>Thalassococcus</taxon>
    </lineage>
</organism>
<dbReference type="Pfam" id="PF08212">
    <property type="entry name" value="Lipocalin_2"/>
    <property type="match status" value="1"/>
</dbReference>
<proteinExistence type="predicted"/>
<evidence type="ECO:0000259" key="1">
    <source>
        <dbReference type="Pfam" id="PF08212"/>
    </source>
</evidence>
<accession>A0A369TPT7</accession>
<dbReference type="Proteomes" id="UP000253977">
    <property type="component" value="Unassembled WGS sequence"/>
</dbReference>
<reference evidence="2 3" key="1">
    <citation type="submission" date="2018-07" db="EMBL/GenBank/DDBJ databases">
        <title>Thalassococcus profundi sp. nov., a marine bacterium isolated from deep seawater of Okinawa Trough.</title>
        <authorList>
            <person name="Yu M."/>
        </authorList>
    </citation>
    <scope>NUCLEOTIDE SEQUENCE [LARGE SCALE GENOMIC DNA]</scope>
    <source>
        <strain evidence="2 3">WRAS1</strain>
    </source>
</reference>
<evidence type="ECO:0000313" key="3">
    <source>
        <dbReference type="Proteomes" id="UP000253977"/>
    </source>
</evidence>
<dbReference type="EMBL" id="QPMK01000005">
    <property type="protein sequence ID" value="RDD66704.1"/>
    <property type="molecule type" value="Genomic_DNA"/>
</dbReference>
<dbReference type="Gene3D" id="2.40.128.20">
    <property type="match status" value="1"/>
</dbReference>
<dbReference type="InterPro" id="IPR012674">
    <property type="entry name" value="Calycin"/>
</dbReference>
<dbReference type="OrthoDB" id="594739at2"/>
<dbReference type="InterPro" id="IPR000566">
    <property type="entry name" value="Lipocln_cytosolic_FA-bd_dom"/>
</dbReference>
<evidence type="ECO:0000313" key="2">
    <source>
        <dbReference type="EMBL" id="RDD66704.1"/>
    </source>
</evidence>
<keyword evidence="3" id="KW-1185">Reference proteome</keyword>
<dbReference type="SUPFAM" id="SSF50814">
    <property type="entry name" value="Lipocalins"/>
    <property type="match status" value="1"/>
</dbReference>
<gene>
    <name evidence="2" type="ORF">DU478_09010</name>
</gene>
<dbReference type="AlphaFoldDB" id="A0A369TPT7"/>
<name>A0A369TPT7_9RHOB</name>
<feature type="domain" description="Lipocalin/cytosolic fatty-acid binding" evidence="1">
    <location>
        <begin position="80"/>
        <end position="141"/>
    </location>
</feature>
<comment type="caution">
    <text evidence="2">The sequence shown here is derived from an EMBL/GenBank/DDBJ whole genome shotgun (WGS) entry which is preliminary data.</text>
</comment>